<comment type="caution">
    <text evidence="2">The sequence shown here is derived from an EMBL/GenBank/DDBJ whole genome shotgun (WGS) entry which is preliminary data.</text>
</comment>
<feature type="region of interest" description="Disordered" evidence="1">
    <location>
        <begin position="1"/>
        <end position="23"/>
    </location>
</feature>
<sequence>MPYSESEHTVDSQQNKPRTTLTGKPLVYQHDPMASLMFADVGFVSGVNAAGANLLPHGYTDNSLVRIPIKASDVDGGVLPIKPAERKGGIFRKLSSAFKDKSDGDFKIVMMSRGDYLKYWAKGEDGHFLSSVETPPDGRKEWVRKQLELNEQWKRDTPSLANKPH</sequence>
<name>A0AAV9JJX7_9PEZI</name>
<protein>
    <submittedName>
        <fullName evidence="2">Uncharacterized protein</fullName>
    </submittedName>
</protein>
<evidence type="ECO:0000313" key="3">
    <source>
        <dbReference type="Proteomes" id="UP001324427"/>
    </source>
</evidence>
<gene>
    <name evidence="2" type="ORF">LTR36_002875</name>
</gene>
<dbReference type="AlphaFoldDB" id="A0AAV9JJX7"/>
<proteinExistence type="predicted"/>
<organism evidence="2 3">
    <name type="scientific">Oleoguttula mirabilis</name>
    <dbReference type="NCBI Taxonomy" id="1507867"/>
    <lineage>
        <taxon>Eukaryota</taxon>
        <taxon>Fungi</taxon>
        <taxon>Dikarya</taxon>
        <taxon>Ascomycota</taxon>
        <taxon>Pezizomycotina</taxon>
        <taxon>Dothideomycetes</taxon>
        <taxon>Dothideomycetidae</taxon>
        <taxon>Mycosphaerellales</taxon>
        <taxon>Teratosphaeriaceae</taxon>
        <taxon>Oleoguttula</taxon>
    </lineage>
</organism>
<evidence type="ECO:0000256" key="1">
    <source>
        <dbReference type="SAM" id="MobiDB-lite"/>
    </source>
</evidence>
<dbReference type="Proteomes" id="UP001324427">
    <property type="component" value="Unassembled WGS sequence"/>
</dbReference>
<feature type="compositionally biased region" description="Basic and acidic residues" evidence="1">
    <location>
        <begin position="1"/>
        <end position="10"/>
    </location>
</feature>
<keyword evidence="3" id="KW-1185">Reference proteome</keyword>
<accession>A0AAV9JJX7</accession>
<dbReference type="EMBL" id="JAVFHQ010000019">
    <property type="protein sequence ID" value="KAK4545525.1"/>
    <property type="molecule type" value="Genomic_DNA"/>
</dbReference>
<feature type="compositionally biased region" description="Polar residues" evidence="1">
    <location>
        <begin position="11"/>
        <end position="22"/>
    </location>
</feature>
<reference evidence="2 3" key="1">
    <citation type="submission" date="2021-11" db="EMBL/GenBank/DDBJ databases">
        <title>Black yeast isolated from Biological Soil Crust.</title>
        <authorList>
            <person name="Kurbessoian T."/>
        </authorList>
    </citation>
    <scope>NUCLEOTIDE SEQUENCE [LARGE SCALE GENOMIC DNA]</scope>
    <source>
        <strain evidence="2 3">CCFEE 5522</strain>
    </source>
</reference>
<evidence type="ECO:0000313" key="2">
    <source>
        <dbReference type="EMBL" id="KAK4545525.1"/>
    </source>
</evidence>